<dbReference type="NCBIfam" id="TIGR00435">
    <property type="entry name" value="cysS"/>
    <property type="match status" value="1"/>
</dbReference>
<evidence type="ECO:0000256" key="8">
    <source>
        <dbReference type="ARBA" id="ARBA00022833"/>
    </source>
</evidence>
<dbReference type="PANTHER" id="PTHR10890">
    <property type="entry name" value="CYSTEINYL-TRNA SYNTHETASE"/>
    <property type="match status" value="1"/>
</dbReference>
<dbReference type="Pfam" id="PF01406">
    <property type="entry name" value="tRNA-synt_1e"/>
    <property type="match status" value="1"/>
</dbReference>
<keyword evidence="6 13" id="KW-0479">Metal-binding</keyword>
<comment type="caution">
    <text evidence="15">The sequence shown here is derived from an EMBL/GenBank/DDBJ whole genome shotgun (WGS) entry which is preliminary data.</text>
</comment>
<keyword evidence="11 13" id="KW-0030">Aminoacyl-tRNA synthetase</keyword>
<evidence type="ECO:0000256" key="1">
    <source>
        <dbReference type="ARBA" id="ARBA00004496"/>
    </source>
</evidence>
<comment type="similarity">
    <text evidence="2 13">Belongs to the class-I aminoacyl-tRNA synthetase family.</text>
</comment>
<dbReference type="GO" id="GO:0006423">
    <property type="term" value="P:cysteinyl-tRNA aminoacylation"/>
    <property type="evidence" value="ECO:0007669"/>
    <property type="project" value="UniProtKB-UniRule"/>
</dbReference>
<dbReference type="InterPro" id="IPR015803">
    <property type="entry name" value="Cys-tRNA-ligase"/>
</dbReference>
<comment type="subunit">
    <text evidence="3 13">Monomer.</text>
</comment>
<gene>
    <name evidence="13" type="primary">cysS</name>
    <name evidence="15" type="ORF">A3D77_02965</name>
</gene>
<keyword evidence="5 13" id="KW-0436">Ligase</keyword>
<dbReference type="GO" id="GO:0005524">
    <property type="term" value="F:ATP binding"/>
    <property type="evidence" value="ECO:0007669"/>
    <property type="project" value="UniProtKB-UniRule"/>
</dbReference>
<dbReference type="InterPro" id="IPR014729">
    <property type="entry name" value="Rossmann-like_a/b/a_fold"/>
</dbReference>
<dbReference type="InterPro" id="IPR024909">
    <property type="entry name" value="Cys-tRNA/MSH_ligase"/>
</dbReference>
<keyword evidence="9 13" id="KW-0067">ATP-binding</keyword>
<evidence type="ECO:0000313" key="15">
    <source>
        <dbReference type="EMBL" id="OGG16697.1"/>
    </source>
</evidence>
<feature type="short sequence motif" description="'KMSKS' region" evidence="13">
    <location>
        <begin position="282"/>
        <end position="286"/>
    </location>
</feature>
<dbReference type="GO" id="GO:0004817">
    <property type="term" value="F:cysteine-tRNA ligase activity"/>
    <property type="evidence" value="ECO:0007669"/>
    <property type="project" value="UniProtKB-UniRule"/>
</dbReference>
<feature type="binding site" evidence="13">
    <location>
        <position position="225"/>
    </location>
    <ligand>
        <name>Zn(2+)</name>
        <dbReference type="ChEBI" id="CHEBI:29105"/>
    </ligand>
</feature>
<dbReference type="HAMAP" id="MF_00041">
    <property type="entry name" value="Cys_tRNA_synth"/>
    <property type="match status" value="1"/>
</dbReference>
<feature type="domain" description="tRNA synthetases class I catalytic" evidence="14">
    <location>
        <begin position="15"/>
        <end position="329"/>
    </location>
</feature>
<comment type="subcellular location">
    <subcellularLocation>
        <location evidence="1 13">Cytoplasm</location>
    </subcellularLocation>
</comment>
<evidence type="ECO:0000256" key="6">
    <source>
        <dbReference type="ARBA" id="ARBA00022723"/>
    </source>
</evidence>
<dbReference type="EC" id="6.1.1.16" evidence="13"/>
<comment type="catalytic activity">
    <reaction evidence="12 13">
        <text>tRNA(Cys) + L-cysteine + ATP = L-cysteinyl-tRNA(Cys) + AMP + diphosphate</text>
        <dbReference type="Rhea" id="RHEA:17773"/>
        <dbReference type="Rhea" id="RHEA-COMP:9661"/>
        <dbReference type="Rhea" id="RHEA-COMP:9679"/>
        <dbReference type="ChEBI" id="CHEBI:30616"/>
        <dbReference type="ChEBI" id="CHEBI:33019"/>
        <dbReference type="ChEBI" id="CHEBI:35235"/>
        <dbReference type="ChEBI" id="CHEBI:78442"/>
        <dbReference type="ChEBI" id="CHEBI:78517"/>
        <dbReference type="ChEBI" id="CHEBI:456215"/>
        <dbReference type="EC" id="6.1.1.16"/>
    </reaction>
</comment>
<keyword evidence="8 13" id="KW-0862">Zinc</keyword>
<keyword evidence="7 13" id="KW-0547">Nucleotide-binding</keyword>
<dbReference type="Proteomes" id="UP000176923">
    <property type="component" value="Unassembled WGS sequence"/>
</dbReference>
<feature type="binding site" evidence="13">
    <location>
        <position position="28"/>
    </location>
    <ligand>
        <name>Zn(2+)</name>
        <dbReference type="ChEBI" id="CHEBI:29105"/>
    </ligand>
</feature>
<dbReference type="CDD" id="cd00672">
    <property type="entry name" value="CysRS_core"/>
    <property type="match status" value="1"/>
</dbReference>
<dbReference type="AlphaFoldDB" id="A0A1F5ZXD0"/>
<evidence type="ECO:0000256" key="9">
    <source>
        <dbReference type="ARBA" id="ARBA00022840"/>
    </source>
</evidence>
<evidence type="ECO:0000313" key="16">
    <source>
        <dbReference type="Proteomes" id="UP000176923"/>
    </source>
</evidence>
<feature type="short sequence motif" description="'HIGH' region" evidence="13">
    <location>
        <begin position="30"/>
        <end position="40"/>
    </location>
</feature>
<organism evidence="15 16">
    <name type="scientific">Candidatus Gottesmanbacteria bacterium RIFCSPHIGHO2_02_FULL_39_11</name>
    <dbReference type="NCBI Taxonomy" id="1798382"/>
    <lineage>
        <taxon>Bacteria</taxon>
        <taxon>Candidatus Gottesmaniibacteriota</taxon>
    </lineage>
</organism>
<feature type="binding site" evidence="13">
    <location>
        <position position="250"/>
    </location>
    <ligand>
        <name>Zn(2+)</name>
        <dbReference type="ChEBI" id="CHEBI:29105"/>
    </ligand>
</feature>
<evidence type="ECO:0000256" key="10">
    <source>
        <dbReference type="ARBA" id="ARBA00022917"/>
    </source>
</evidence>
<dbReference type="Gene3D" id="3.40.50.620">
    <property type="entry name" value="HUPs"/>
    <property type="match status" value="1"/>
</dbReference>
<reference evidence="15 16" key="1">
    <citation type="journal article" date="2016" name="Nat. Commun.">
        <title>Thousands of microbial genomes shed light on interconnected biogeochemical processes in an aquifer system.</title>
        <authorList>
            <person name="Anantharaman K."/>
            <person name="Brown C.T."/>
            <person name="Hug L.A."/>
            <person name="Sharon I."/>
            <person name="Castelle C.J."/>
            <person name="Probst A.J."/>
            <person name="Thomas B.C."/>
            <person name="Singh A."/>
            <person name="Wilkins M.J."/>
            <person name="Karaoz U."/>
            <person name="Brodie E.L."/>
            <person name="Williams K.H."/>
            <person name="Hubbard S.S."/>
            <person name="Banfield J.F."/>
        </authorList>
    </citation>
    <scope>NUCLEOTIDE SEQUENCE [LARGE SCALE GENOMIC DNA]</scope>
</reference>
<keyword evidence="4 13" id="KW-0963">Cytoplasm</keyword>
<accession>A0A1F5ZXD0</accession>
<evidence type="ECO:0000256" key="4">
    <source>
        <dbReference type="ARBA" id="ARBA00022490"/>
    </source>
</evidence>
<proteinExistence type="inferred from homology"/>
<evidence type="ECO:0000259" key="14">
    <source>
        <dbReference type="Pfam" id="PF01406"/>
    </source>
</evidence>
<dbReference type="GO" id="GO:0005829">
    <property type="term" value="C:cytosol"/>
    <property type="evidence" value="ECO:0007669"/>
    <property type="project" value="TreeGrafter"/>
</dbReference>
<feature type="binding site" evidence="13">
    <location>
        <position position="285"/>
    </location>
    <ligand>
        <name>ATP</name>
        <dbReference type="ChEBI" id="CHEBI:30616"/>
    </ligand>
</feature>
<evidence type="ECO:0000256" key="12">
    <source>
        <dbReference type="ARBA" id="ARBA00047398"/>
    </source>
</evidence>
<evidence type="ECO:0000256" key="5">
    <source>
        <dbReference type="ARBA" id="ARBA00022598"/>
    </source>
</evidence>
<evidence type="ECO:0000256" key="11">
    <source>
        <dbReference type="ARBA" id="ARBA00023146"/>
    </source>
</evidence>
<evidence type="ECO:0000256" key="3">
    <source>
        <dbReference type="ARBA" id="ARBA00011245"/>
    </source>
</evidence>
<dbReference type="SUPFAM" id="SSF47323">
    <property type="entry name" value="Anticodon-binding domain of a subclass of class I aminoacyl-tRNA synthetases"/>
    <property type="match status" value="1"/>
</dbReference>
<dbReference type="FunFam" id="3.40.50.620:FF:000130">
    <property type="entry name" value="Cysteine--tRNA ligase"/>
    <property type="match status" value="1"/>
</dbReference>
<dbReference type="Gene3D" id="1.20.120.1910">
    <property type="entry name" value="Cysteine-tRNA ligase, C-terminal anti-codon recognition domain"/>
    <property type="match status" value="1"/>
</dbReference>
<dbReference type="InterPro" id="IPR032678">
    <property type="entry name" value="tRNA-synt_1_cat_dom"/>
</dbReference>
<evidence type="ECO:0000256" key="2">
    <source>
        <dbReference type="ARBA" id="ARBA00005594"/>
    </source>
</evidence>
<feature type="binding site" evidence="13">
    <location>
        <position position="254"/>
    </location>
    <ligand>
        <name>Zn(2+)</name>
        <dbReference type="ChEBI" id="CHEBI:29105"/>
    </ligand>
</feature>
<protein>
    <recommendedName>
        <fullName evidence="13">Cysteine--tRNA ligase</fullName>
        <ecNumber evidence="13">6.1.1.16</ecNumber>
    </recommendedName>
    <alternativeName>
        <fullName evidence="13">Cysteinyl-tRNA synthetase</fullName>
        <shortName evidence="13">CysRS</shortName>
    </alternativeName>
</protein>
<dbReference type="STRING" id="1798382.A3D77_02965"/>
<comment type="cofactor">
    <cofactor evidence="13">
        <name>Zn(2+)</name>
        <dbReference type="ChEBI" id="CHEBI:29105"/>
    </cofactor>
    <text evidence="13">Binds 1 zinc ion per subunit.</text>
</comment>
<dbReference type="PRINTS" id="PR00983">
    <property type="entry name" value="TRNASYNTHCYS"/>
</dbReference>
<dbReference type="EMBL" id="MFJL01000009">
    <property type="protein sequence ID" value="OGG16697.1"/>
    <property type="molecule type" value="Genomic_DNA"/>
</dbReference>
<dbReference type="SUPFAM" id="SSF52374">
    <property type="entry name" value="Nucleotidylyl transferase"/>
    <property type="match status" value="1"/>
</dbReference>
<evidence type="ECO:0000256" key="13">
    <source>
        <dbReference type="HAMAP-Rule" id="MF_00041"/>
    </source>
</evidence>
<keyword evidence="10 13" id="KW-0648">Protein biosynthesis</keyword>
<evidence type="ECO:0000256" key="7">
    <source>
        <dbReference type="ARBA" id="ARBA00022741"/>
    </source>
</evidence>
<dbReference type="InterPro" id="IPR009080">
    <property type="entry name" value="tRNAsynth_Ia_anticodon-bd"/>
</dbReference>
<name>A0A1F5ZXD0_9BACT</name>
<dbReference type="PANTHER" id="PTHR10890:SF3">
    <property type="entry name" value="CYSTEINE--TRNA LIGASE, CYTOPLASMIC"/>
    <property type="match status" value="1"/>
</dbReference>
<dbReference type="GO" id="GO:0008270">
    <property type="term" value="F:zinc ion binding"/>
    <property type="evidence" value="ECO:0007669"/>
    <property type="project" value="UniProtKB-UniRule"/>
</dbReference>
<sequence length="483" mass="55656">MLKLYNTLTRKIEPFKPLNPPAVTYYSCGPTVYDYAHLGHARTYIFADILERVLEYNQFDVKRVMNITDVGHLTSDSDTGEDKMEKGAEREKKSVWDIAKFYTDDFFEMLKKLNIQKPAIITPATEYIPQMITLVKKLEEKGFTYTISDGVYFDTTKFPKYGELTGQTIEKLEKSIKAGARIEIVKGKKHPTDFALWKRTPPGVKRQMEWDSPWGRGFPGWHMECSAMSMELLGPTLDIHTGGVDHIPIHHTNEIAQSEASTGKKFVNFWLHGEHLLIDGQKMSKSLGNFYRVKDMEDKGFDPLALRYLFMTAHYRTQMNFTWESLEGAANAYSRLKKDFQELNRHSGKPEGRVQNLSLKKDPGQARMTEDNNYKEKFISAINNDLNIPSAIALMWDLIKDKKVPDNEKKKLLLDFDNVLGLGLSSIKLVQQPVPVEIEKLAKEREKFRYEKNFKEADRVRKEIEEKGYLVEDTPTGTSVKEK</sequence>